<comment type="caution">
    <text evidence="2">The sequence shown here is derived from an EMBL/GenBank/DDBJ whole genome shotgun (WGS) entry which is preliminary data.</text>
</comment>
<dbReference type="OrthoDB" id="274366at2"/>
<dbReference type="GO" id="GO:0000785">
    <property type="term" value="C:chromatin"/>
    <property type="evidence" value="ECO:0007669"/>
    <property type="project" value="TreeGrafter"/>
</dbReference>
<dbReference type="GO" id="GO:0003682">
    <property type="term" value="F:chromatin binding"/>
    <property type="evidence" value="ECO:0007669"/>
    <property type="project" value="TreeGrafter"/>
</dbReference>
<evidence type="ECO:0008006" key="4">
    <source>
        <dbReference type="Google" id="ProtNLM"/>
    </source>
</evidence>
<accession>A0A5C6AR24</accession>
<name>A0A5C6AR24_9BACT</name>
<dbReference type="EMBL" id="SJPM01000002">
    <property type="protein sequence ID" value="TWU01921.1"/>
    <property type="molecule type" value="Genomic_DNA"/>
</dbReference>
<dbReference type="PANTHER" id="PTHR43941:SF1">
    <property type="entry name" value="STRUCTURAL MAINTENANCE OF CHROMOSOMES PROTEIN 2"/>
    <property type="match status" value="1"/>
</dbReference>
<evidence type="ECO:0000256" key="1">
    <source>
        <dbReference type="SAM" id="Coils"/>
    </source>
</evidence>
<proteinExistence type="predicted"/>
<dbReference type="Proteomes" id="UP000316213">
    <property type="component" value="Unassembled WGS sequence"/>
</dbReference>
<reference evidence="2 3" key="1">
    <citation type="submission" date="2019-02" db="EMBL/GenBank/DDBJ databases">
        <title>Deep-cultivation of Planctomycetes and their phenomic and genomic characterization uncovers novel biology.</title>
        <authorList>
            <person name="Wiegand S."/>
            <person name="Jogler M."/>
            <person name="Boedeker C."/>
            <person name="Pinto D."/>
            <person name="Vollmers J."/>
            <person name="Rivas-Marin E."/>
            <person name="Kohn T."/>
            <person name="Peeters S.H."/>
            <person name="Heuer A."/>
            <person name="Rast P."/>
            <person name="Oberbeckmann S."/>
            <person name="Bunk B."/>
            <person name="Jeske O."/>
            <person name="Meyerdierks A."/>
            <person name="Storesund J.E."/>
            <person name="Kallscheuer N."/>
            <person name="Luecker S."/>
            <person name="Lage O.M."/>
            <person name="Pohl T."/>
            <person name="Merkel B.J."/>
            <person name="Hornburger P."/>
            <person name="Mueller R.-W."/>
            <person name="Bruemmer F."/>
            <person name="Labrenz M."/>
            <person name="Spormann A.M."/>
            <person name="Op Den Camp H."/>
            <person name="Overmann J."/>
            <person name="Amann R."/>
            <person name="Jetten M.S.M."/>
            <person name="Mascher T."/>
            <person name="Medema M.H."/>
            <person name="Devos D.P."/>
            <person name="Kaster A.-K."/>
            <person name="Ovreas L."/>
            <person name="Rohde M."/>
            <person name="Galperin M.Y."/>
            <person name="Jogler C."/>
        </authorList>
    </citation>
    <scope>NUCLEOTIDE SEQUENCE [LARGE SCALE GENOMIC DNA]</scope>
    <source>
        <strain evidence="2 3">Pla100</strain>
    </source>
</reference>
<dbReference type="GO" id="GO:0000796">
    <property type="term" value="C:condensin complex"/>
    <property type="evidence" value="ECO:0007669"/>
    <property type="project" value="TreeGrafter"/>
</dbReference>
<dbReference type="AlphaFoldDB" id="A0A5C6AR24"/>
<dbReference type="PANTHER" id="PTHR43941">
    <property type="entry name" value="STRUCTURAL MAINTENANCE OF CHROMOSOMES PROTEIN 2"/>
    <property type="match status" value="1"/>
</dbReference>
<dbReference type="GO" id="GO:0000793">
    <property type="term" value="C:condensed chromosome"/>
    <property type="evidence" value="ECO:0007669"/>
    <property type="project" value="TreeGrafter"/>
</dbReference>
<feature type="coiled-coil region" evidence="1">
    <location>
        <begin position="79"/>
        <end position="165"/>
    </location>
</feature>
<sequence>MPIPGPHVHQQLISAYHQTAAKLERIRGELGQIEVQREKLEDDREHTLTKLATYYLPDLTPESIQETWAEIRPTMREILLRKQNRVREYEADLQDQNRIRSHLEDELVRLNTRLDEAEKQQQEIADQVEKALRENPQFIELSQHASMAEAALERAEANLDEISQDAARKLPAYQSCRLFNYLLDRHYGTPKYEHKGVNRRMDRWIAKLVDYPQSKRNYDYLTTTPATMRTVIAEDRLALDTVLDELDRHRDEAAQQCGLLSQIQTAESLRQERESIVTQLDQASRQCETTQSELTRLEAPQCEFHAEAISVFRNMLAQSTSDDLRQEARRTPEITDDQIVASLRGIETEMTRTDRTTDECDERLRLGQEVYEAVGRLTQRFRASGYDRGNCQFSESLDVAGFVDRARNAADIEDLWQSIRRLQSWGPTTMDKITSVATHPMTQVMINAMAHAAAGAMSDHARRAGQRGSRNRRGW</sequence>
<keyword evidence="3" id="KW-1185">Reference proteome</keyword>
<dbReference type="RefSeq" id="WP_146577127.1">
    <property type="nucleotide sequence ID" value="NZ_SJPM01000002.1"/>
</dbReference>
<evidence type="ECO:0000313" key="3">
    <source>
        <dbReference type="Proteomes" id="UP000316213"/>
    </source>
</evidence>
<organism evidence="2 3">
    <name type="scientific">Neorhodopirellula pilleata</name>
    <dbReference type="NCBI Taxonomy" id="2714738"/>
    <lineage>
        <taxon>Bacteria</taxon>
        <taxon>Pseudomonadati</taxon>
        <taxon>Planctomycetota</taxon>
        <taxon>Planctomycetia</taxon>
        <taxon>Pirellulales</taxon>
        <taxon>Pirellulaceae</taxon>
        <taxon>Neorhodopirellula</taxon>
    </lineage>
</organism>
<protein>
    <recommendedName>
        <fullName evidence="4">Chromosome partition protein Smc</fullName>
    </recommendedName>
</protein>
<gene>
    <name evidence="2" type="ORF">Pla100_16570</name>
</gene>
<keyword evidence="1" id="KW-0175">Coiled coil</keyword>
<evidence type="ECO:0000313" key="2">
    <source>
        <dbReference type="EMBL" id="TWU01921.1"/>
    </source>
</evidence>